<evidence type="ECO:0008006" key="5">
    <source>
        <dbReference type="Google" id="ProtNLM"/>
    </source>
</evidence>
<dbReference type="Ensembl" id="ENSFCTT00005058349.1">
    <property type="protein sequence ID" value="ENSFCTP00005042847.1"/>
    <property type="gene ID" value="ENSFCTG00005020337.1"/>
</dbReference>
<evidence type="ECO:0000256" key="1">
    <source>
        <dbReference type="ARBA" id="ARBA00022859"/>
    </source>
</evidence>
<keyword evidence="2" id="KW-0732">Signal</keyword>
<reference evidence="3" key="2">
    <citation type="submission" date="2025-08" db="UniProtKB">
        <authorList>
            <consortium name="Ensembl"/>
        </authorList>
    </citation>
    <scope>IDENTIFICATION</scope>
    <source>
        <strain evidence="3">breed Abyssinian</strain>
    </source>
</reference>
<reference evidence="3 4" key="1">
    <citation type="submission" date="2021-02" db="EMBL/GenBank/DDBJ databases">
        <title>Safari Cat Assemblies.</title>
        <authorList>
            <person name="Bredemeyer K.R."/>
            <person name="Murphy W.J."/>
        </authorList>
    </citation>
    <scope>NUCLEOTIDE SEQUENCE [LARGE SCALE GENOMIC DNA]</scope>
</reference>
<name>A0ABI7Z6U8_FELCA</name>
<feature type="chain" id="PRO_5046452289" description="Immunoglobulin V-set domain-containing protein" evidence="2">
    <location>
        <begin position="22"/>
        <end position="146"/>
    </location>
</feature>
<evidence type="ECO:0000313" key="4">
    <source>
        <dbReference type="Proteomes" id="UP000823872"/>
    </source>
</evidence>
<reference evidence="3" key="3">
    <citation type="submission" date="2025-09" db="UniProtKB">
        <authorList>
            <consortium name="Ensembl"/>
        </authorList>
    </citation>
    <scope>IDENTIFICATION</scope>
    <source>
        <strain evidence="3">breed Abyssinian</strain>
    </source>
</reference>
<accession>A0ABI7Z6U8</accession>
<dbReference type="SUPFAM" id="SSF48726">
    <property type="entry name" value="Immunoglobulin"/>
    <property type="match status" value="1"/>
</dbReference>
<sequence>MGSCALCYVALFLLGRGLTHAEIYQTPAVLLSRAGRHVTLERKQNLRCNAMDWYWQDPGRGLRLIYYSTVEKDVQRGDITEGHSVSREEKALFPLTVKLAHTSQTGLYLCSGSAPQWSTATGHLHAHLLQPRGPTVVIFLNSPSAE</sequence>
<dbReference type="InterPro" id="IPR013783">
    <property type="entry name" value="Ig-like_fold"/>
</dbReference>
<evidence type="ECO:0000256" key="2">
    <source>
        <dbReference type="SAM" id="SignalP"/>
    </source>
</evidence>
<dbReference type="GeneTree" id="ENSGT00940000163545"/>
<dbReference type="PANTHER" id="PTHR23268">
    <property type="entry name" value="T-CELL RECEPTOR BETA CHAIN"/>
    <property type="match status" value="1"/>
</dbReference>
<dbReference type="Gene3D" id="2.60.40.10">
    <property type="entry name" value="Immunoglobulins"/>
    <property type="match status" value="1"/>
</dbReference>
<dbReference type="InterPro" id="IPR036179">
    <property type="entry name" value="Ig-like_dom_sf"/>
</dbReference>
<keyword evidence="1" id="KW-0391">Immunity</keyword>
<protein>
    <recommendedName>
        <fullName evidence="5">Immunoglobulin V-set domain-containing protein</fullName>
    </recommendedName>
</protein>
<dbReference type="PANTHER" id="PTHR23268:SF111">
    <property type="entry name" value="IMMUNOGLOBULIN V-SET DOMAIN-CONTAINING PROTEIN"/>
    <property type="match status" value="1"/>
</dbReference>
<evidence type="ECO:0000313" key="3">
    <source>
        <dbReference type="Ensembl" id="ENSFCTP00005042847.1"/>
    </source>
</evidence>
<keyword evidence="4" id="KW-1185">Reference proteome</keyword>
<dbReference type="Proteomes" id="UP000823872">
    <property type="component" value="Chromosome A2"/>
</dbReference>
<dbReference type="InterPro" id="IPR050413">
    <property type="entry name" value="TCR_beta_variable"/>
</dbReference>
<feature type="signal peptide" evidence="2">
    <location>
        <begin position="1"/>
        <end position="21"/>
    </location>
</feature>
<organism evidence="3 4">
    <name type="scientific">Felis catus</name>
    <name type="common">Cat</name>
    <name type="synonym">Felis silvestris catus</name>
    <dbReference type="NCBI Taxonomy" id="9685"/>
    <lineage>
        <taxon>Eukaryota</taxon>
        <taxon>Metazoa</taxon>
        <taxon>Chordata</taxon>
        <taxon>Craniata</taxon>
        <taxon>Vertebrata</taxon>
        <taxon>Euteleostomi</taxon>
        <taxon>Mammalia</taxon>
        <taxon>Eutheria</taxon>
        <taxon>Laurasiatheria</taxon>
        <taxon>Carnivora</taxon>
        <taxon>Feliformia</taxon>
        <taxon>Felidae</taxon>
        <taxon>Felinae</taxon>
        <taxon>Felis</taxon>
    </lineage>
</organism>
<proteinExistence type="predicted"/>